<dbReference type="PANTHER" id="PTHR12221:SF6">
    <property type="entry name" value="PESCADILLO HOMOLOG"/>
    <property type="match status" value="1"/>
</dbReference>
<dbReference type="PROSITE" id="PS50172">
    <property type="entry name" value="BRCT"/>
    <property type="match status" value="1"/>
</dbReference>
<dbReference type="AlphaFoldDB" id="A0A183B0H9"/>
<evidence type="ECO:0000313" key="8">
    <source>
        <dbReference type="EMBL" id="VDP89986.1"/>
    </source>
</evidence>
<evidence type="ECO:0000313" key="10">
    <source>
        <dbReference type="WBParaSite" id="ECPE_0001275001-mRNA-1"/>
    </source>
</evidence>
<accession>A0A183B0H9</accession>
<dbReference type="GO" id="GO:0000463">
    <property type="term" value="P:maturation of LSU-rRNA from tricistronic rRNA transcript (SSU-rRNA, 5.8S rRNA, LSU-rRNA)"/>
    <property type="evidence" value="ECO:0007669"/>
    <property type="project" value="TreeGrafter"/>
</dbReference>
<keyword evidence="9" id="KW-1185">Reference proteome</keyword>
<keyword evidence="3" id="KW-0698">rRNA processing</keyword>
<evidence type="ECO:0000259" key="7">
    <source>
        <dbReference type="PROSITE" id="PS50172"/>
    </source>
</evidence>
<dbReference type="CDD" id="cd17709">
    <property type="entry name" value="BRCT_pescadillo_like"/>
    <property type="match status" value="1"/>
</dbReference>
<feature type="region of interest" description="Disordered" evidence="6">
    <location>
        <begin position="198"/>
        <end position="231"/>
    </location>
</feature>
<dbReference type="SUPFAM" id="SSF52113">
    <property type="entry name" value="BRCT domain"/>
    <property type="match status" value="1"/>
</dbReference>
<comment type="subcellular location">
    <subcellularLocation>
        <location evidence="1">Nucleus</location>
    </subcellularLocation>
</comment>
<dbReference type="EMBL" id="UZAN01053461">
    <property type="protein sequence ID" value="VDP89986.1"/>
    <property type="molecule type" value="Genomic_DNA"/>
</dbReference>
<dbReference type="Proteomes" id="UP000272942">
    <property type="component" value="Unassembled WGS sequence"/>
</dbReference>
<dbReference type="OrthoDB" id="10264910at2759"/>
<evidence type="ECO:0000256" key="6">
    <source>
        <dbReference type="SAM" id="MobiDB-lite"/>
    </source>
</evidence>
<dbReference type="InterPro" id="IPR010613">
    <property type="entry name" value="PES"/>
</dbReference>
<evidence type="ECO:0000313" key="9">
    <source>
        <dbReference type="Proteomes" id="UP000272942"/>
    </source>
</evidence>
<keyword evidence="5" id="KW-0175">Coiled coil</keyword>
<feature type="coiled-coil region" evidence="5">
    <location>
        <begin position="274"/>
        <end position="325"/>
    </location>
</feature>
<gene>
    <name evidence="8" type="ORF">ECPE_LOCUS12714</name>
</gene>
<evidence type="ECO:0000256" key="3">
    <source>
        <dbReference type="ARBA" id="ARBA00022552"/>
    </source>
</evidence>
<keyword evidence="4" id="KW-0539">Nucleus</keyword>
<proteinExistence type="predicted"/>
<reference evidence="10" key="1">
    <citation type="submission" date="2016-06" db="UniProtKB">
        <authorList>
            <consortium name="WormBaseParasite"/>
        </authorList>
    </citation>
    <scope>IDENTIFICATION</scope>
</reference>
<dbReference type="Pfam" id="PF16589">
    <property type="entry name" value="BRCT_2"/>
    <property type="match status" value="1"/>
</dbReference>
<dbReference type="Gene3D" id="3.40.50.10190">
    <property type="entry name" value="BRCT domain"/>
    <property type="match status" value="1"/>
</dbReference>
<sequence length="331" mass="37366">MAIDDQVSLAIKKQINDQKVQNLFRGKRFYLMREIPRDVVCLIVRSCGGECSWDKSVSPGATFPEDDPKIDYQIVDRPMTDLKITRYYVQPQWVFDSLNAGRILPAQDYLPGVSLPPHLSPFTAGSGLNEILVQSSVSQRGGLIGVAPGFGEGANTYRPPEADYFAGLVSLAELRGNAVQAQAEGRAPLEISSLTAYEHDDNHNGQSDDDESMQSEPETHEVKTKKQKENAKLKKSIKGKSLVFLFCLPEFLQTRFLYFALGMDPLITPGRSENKKAQLMQERAEANAERKLREMLLPKKHRNAYKKMVHSIKRKEKEVRQLTEKRRVIDS</sequence>
<feature type="compositionally biased region" description="Basic and acidic residues" evidence="6">
    <location>
        <begin position="217"/>
        <end position="231"/>
    </location>
</feature>
<feature type="domain" description="BRCT" evidence="7">
    <location>
        <begin position="19"/>
        <end position="111"/>
    </location>
</feature>
<dbReference type="WBParaSite" id="ECPE_0001275001-mRNA-1">
    <property type="protein sequence ID" value="ECPE_0001275001-mRNA-1"/>
    <property type="gene ID" value="ECPE_0001275001"/>
</dbReference>
<protein>
    <submittedName>
        <fullName evidence="10">BRCT domain-containing protein</fullName>
    </submittedName>
</protein>
<evidence type="ECO:0000256" key="2">
    <source>
        <dbReference type="ARBA" id="ARBA00022517"/>
    </source>
</evidence>
<dbReference type="GO" id="GO:0003723">
    <property type="term" value="F:RNA binding"/>
    <property type="evidence" value="ECO:0007669"/>
    <property type="project" value="TreeGrafter"/>
</dbReference>
<organism evidence="10">
    <name type="scientific">Echinostoma caproni</name>
    <dbReference type="NCBI Taxonomy" id="27848"/>
    <lineage>
        <taxon>Eukaryota</taxon>
        <taxon>Metazoa</taxon>
        <taxon>Spiralia</taxon>
        <taxon>Lophotrochozoa</taxon>
        <taxon>Platyhelminthes</taxon>
        <taxon>Trematoda</taxon>
        <taxon>Digenea</taxon>
        <taxon>Plagiorchiida</taxon>
        <taxon>Echinostomata</taxon>
        <taxon>Echinostomatoidea</taxon>
        <taxon>Echinostomatidae</taxon>
        <taxon>Echinostoma</taxon>
    </lineage>
</organism>
<evidence type="ECO:0000256" key="1">
    <source>
        <dbReference type="ARBA" id="ARBA00004123"/>
    </source>
</evidence>
<reference evidence="8 9" key="2">
    <citation type="submission" date="2018-11" db="EMBL/GenBank/DDBJ databases">
        <authorList>
            <consortium name="Pathogen Informatics"/>
        </authorList>
    </citation>
    <scope>NUCLEOTIDE SEQUENCE [LARGE SCALE GENOMIC DNA]</scope>
    <source>
        <strain evidence="8 9">Egypt</strain>
    </source>
</reference>
<evidence type="ECO:0000256" key="5">
    <source>
        <dbReference type="SAM" id="Coils"/>
    </source>
</evidence>
<dbReference type="PANTHER" id="PTHR12221">
    <property type="entry name" value="PESCADILLO - RELATED"/>
    <property type="match status" value="1"/>
</dbReference>
<evidence type="ECO:0000256" key="4">
    <source>
        <dbReference type="ARBA" id="ARBA00023242"/>
    </source>
</evidence>
<dbReference type="InterPro" id="IPR001357">
    <property type="entry name" value="BRCT_dom"/>
</dbReference>
<dbReference type="InterPro" id="IPR036420">
    <property type="entry name" value="BRCT_dom_sf"/>
</dbReference>
<dbReference type="GO" id="GO:0070545">
    <property type="term" value="C:PeBoW complex"/>
    <property type="evidence" value="ECO:0007669"/>
    <property type="project" value="TreeGrafter"/>
</dbReference>
<keyword evidence="2" id="KW-0690">Ribosome biogenesis</keyword>
<name>A0A183B0H9_9TREM</name>